<sequence>MLKTKVCSKCEYLIFNFLISYFCFRHTVEFMYDSAQNYNLQYFFTTHSMSVINFLKTGKYNNRNSITYLQKTNGKIKITENPSLRDIENNLNVVAGRRELSSKIKVYCEDKIGTIFSKAFLTKEIKDVIEFVTKMDLPWTVYKTMYKHKVPEFLNNIVVLDGDVKDSKKGWNNYPQNENFVFLPTMSAPEKMIYDLLFEMDEEDKFWDNSMSGYSKDVCFRDYPNQLFDVDDIKKWFDGQKDNAGRSYSKFINEWKKRNPHEVKKFVDEFVKAYNYVAHKTGFATLKNYNG</sequence>
<reference evidence="1" key="1">
    <citation type="journal article" date="2021" name="Proc. Natl. Acad. Sci. U.S.A.">
        <title>A Catalog of Tens of Thousands of Viruses from Human Metagenomes Reveals Hidden Associations with Chronic Diseases.</title>
        <authorList>
            <person name="Tisza M.J."/>
            <person name="Buck C.B."/>
        </authorList>
    </citation>
    <scope>NUCLEOTIDE SEQUENCE</scope>
    <source>
        <strain evidence="1">CtabX13</strain>
    </source>
</reference>
<proteinExistence type="predicted"/>
<evidence type="ECO:0000313" key="1">
    <source>
        <dbReference type="EMBL" id="DAD74349.1"/>
    </source>
</evidence>
<accession>A0A8S5LWC2</accession>
<protein>
    <submittedName>
        <fullName evidence="1">Uncharacterized protein</fullName>
    </submittedName>
</protein>
<organism evidence="1">
    <name type="scientific">Siphoviridae sp. ctabX13</name>
    <dbReference type="NCBI Taxonomy" id="2826389"/>
    <lineage>
        <taxon>Viruses</taxon>
        <taxon>Duplodnaviria</taxon>
        <taxon>Heunggongvirae</taxon>
        <taxon>Uroviricota</taxon>
        <taxon>Caudoviricetes</taxon>
    </lineage>
</organism>
<dbReference type="EMBL" id="BK014758">
    <property type="protein sequence ID" value="DAD74349.1"/>
    <property type="molecule type" value="Genomic_DNA"/>
</dbReference>
<name>A0A8S5LWC2_9CAUD</name>